<dbReference type="InterPro" id="IPR045865">
    <property type="entry name" value="ACT-like_dom_sf"/>
</dbReference>
<dbReference type="RefSeq" id="WP_047753967.1">
    <property type="nucleotide sequence ID" value="NZ_CAJUHA010000004.1"/>
</dbReference>
<dbReference type="PANTHER" id="PTHR30182">
    <property type="entry name" value="L-SERINE DEHYDRATASE"/>
    <property type="match status" value="1"/>
</dbReference>
<dbReference type="InterPro" id="IPR002912">
    <property type="entry name" value="ACT_dom"/>
</dbReference>
<dbReference type="AlphaFoldDB" id="A0A0G2Z5I8"/>
<dbReference type="CDD" id="cd04879">
    <property type="entry name" value="ACT_3PGDH-like"/>
    <property type="match status" value="1"/>
</dbReference>
<keyword evidence="13" id="KW-1185">Reference proteome</keyword>
<keyword evidence="6" id="KW-0479">Metal-binding</keyword>
<evidence type="ECO:0000313" key="13">
    <source>
        <dbReference type="Proteomes" id="UP000035159"/>
    </source>
</evidence>
<dbReference type="OrthoDB" id="9813137at2"/>
<name>A0A0G2Z5I8_9BACT</name>
<feature type="domain" description="ACT" evidence="11">
    <location>
        <begin position="149"/>
        <end position="222"/>
    </location>
</feature>
<dbReference type="KEGG" id="kpf:IX53_02230"/>
<evidence type="ECO:0000256" key="9">
    <source>
        <dbReference type="ARBA" id="ARBA00023239"/>
    </source>
</evidence>
<dbReference type="PANTHER" id="PTHR30182:SF12">
    <property type="entry name" value="L-SERINE DEHYDRATASE, BETA CHAIN-RELATED"/>
    <property type="match status" value="1"/>
</dbReference>
<evidence type="ECO:0000256" key="10">
    <source>
        <dbReference type="ARBA" id="ARBA00049406"/>
    </source>
</evidence>
<dbReference type="EC" id="4.3.1.17" evidence="3"/>
<evidence type="ECO:0000256" key="3">
    <source>
        <dbReference type="ARBA" id="ARBA00012093"/>
    </source>
</evidence>
<dbReference type="GO" id="GO:0051539">
    <property type="term" value="F:4 iron, 4 sulfur cluster binding"/>
    <property type="evidence" value="ECO:0007669"/>
    <property type="project" value="UniProtKB-KW"/>
</dbReference>
<organism evidence="12 13">
    <name type="scientific">Kosmotoga pacifica</name>
    <dbReference type="NCBI Taxonomy" id="1330330"/>
    <lineage>
        <taxon>Bacteria</taxon>
        <taxon>Thermotogati</taxon>
        <taxon>Thermotogota</taxon>
        <taxon>Thermotogae</taxon>
        <taxon>Kosmotogales</taxon>
        <taxon>Kosmotogaceae</taxon>
        <taxon>Kosmotoga</taxon>
    </lineage>
</organism>
<dbReference type="InterPro" id="IPR029009">
    <property type="entry name" value="ASB_dom_sf"/>
</dbReference>
<evidence type="ECO:0000256" key="7">
    <source>
        <dbReference type="ARBA" id="ARBA00023004"/>
    </source>
</evidence>
<dbReference type="Pfam" id="PF03315">
    <property type="entry name" value="SDH_beta"/>
    <property type="match status" value="1"/>
</dbReference>
<dbReference type="PATRIC" id="fig|1330330.3.peg.455"/>
<comment type="catalytic activity">
    <reaction evidence="10">
        <text>L-serine = pyruvate + NH4(+)</text>
        <dbReference type="Rhea" id="RHEA:19169"/>
        <dbReference type="ChEBI" id="CHEBI:15361"/>
        <dbReference type="ChEBI" id="CHEBI:28938"/>
        <dbReference type="ChEBI" id="CHEBI:33384"/>
        <dbReference type="EC" id="4.3.1.17"/>
    </reaction>
</comment>
<comment type="similarity">
    <text evidence="2">Belongs to the iron-sulfur dependent L-serine dehydratase family.</text>
</comment>
<keyword evidence="7" id="KW-0408">Iron</keyword>
<dbReference type="Gene3D" id="3.30.70.260">
    <property type="match status" value="1"/>
</dbReference>
<protein>
    <recommendedName>
        <fullName evidence="3">L-serine ammonia-lyase</fullName>
        <ecNumber evidence="3">4.3.1.17</ecNumber>
    </recommendedName>
</protein>
<reference evidence="12 13" key="1">
    <citation type="submission" date="2015-04" db="EMBL/GenBank/DDBJ databases">
        <title>Complete Genome Sequence of Kosmotoga pacifica SLHLJ1.</title>
        <authorList>
            <person name="Jiang L.J."/>
            <person name="Shao Z.Z."/>
            <person name="Jebbar M."/>
        </authorList>
    </citation>
    <scope>NUCLEOTIDE SEQUENCE [LARGE SCALE GENOMIC DNA]</scope>
    <source>
        <strain evidence="12 13">SLHLJ1</strain>
    </source>
</reference>
<keyword evidence="8" id="KW-0411">Iron-sulfur</keyword>
<dbReference type="GO" id="GO:0003941">
    <property type="term" value="F:L-serine ammonia-lyase activity"/>
    <property type="evidence" value="ECO:0007669"/>
    <property type="project" value="UniProtKB-EC"/>
</dbReference>
<keyword evidence="9" id="KW-0456">Lyase</keyword>
<evidence type="ECO:0000256" key="1">
    <source>
        <dbReference type="ARBA" id="ARBA00001966"/>
    </source>
</evidence>
<evidence type="ECO:0000256" key="4">
    <source>
        <dbReference type="ARBA" id="ARBA00022432"/>
    </source>
</evidence>
<dbReference type="InterPro" id="IPR051318">
    <property type="entry name" value="Fe-S_L-Ser"/>
</dbReference>
<dbReference type="GO" id="GO:0006094">
    <property type="term" value="P:gluconeogenesis"/>
    <property type="evidence" value="ECO:0007669"/>
    <property type="project" value="UniProtKB-KW"/>
</dbReference>
<dbReference type="Proteomes" id="UP000035159">
    <property type="component" value="Chromosome"/>
</dbReference>
<evidence type="ECO:0000259" key="11">
    <source>
        <dbReference type="PROSITE" id="PS51671"/>
    </source>
</evidence>
<proteinExistence type="inferred from homology"/>
<comment type="cofactor">
    <cofactor evidence="1">
        <name>[4Fe-4S] cluster</name>
        <dbReference type="ChEBI" id="CHEBI:49883"/>
    </cofactor>
</comment>
<dbReference type="PROSITE" id="PS51671">
    <property type="entry name" value="ACT"/>
    <property type="match status" value="1"/>
</dbReference>
<evidence type="ECO:0000313" key="12">
    <source>
        <dbReference type="EMBL" id="AKI96832.1"/>
    </source>
</evidence>
<sequence length="226" mass="24439">MILDVIGPVIIGPSSSHTAGMARLGRAFRYLFNDLSEGDVPLKVEIYLNSPLFSTYRGHGTDRALIGGVLGIYEWQEELKSSIEIARSKDMSVTFYESSFEGKHPNTIMISGVSKSESHYLIGASTGGAAVEITEIDGARVSISGKYPTLIIKNLDTPGALSKIVTTISMKGINISNLVLVRTNRIRGEAVCIIEMDSEPSKDLVGFLRGLQDVLHVAYLPVLAIP</sequence>
<evidence type="ECO:0000256" key="5">
    <source>
        <dbReference type="ARBA" id="ARBA00022485"/>
    </source>
</evidence>
<dbReference type="Gene3D" id="3.30.1330.90">
    <property type="entry name" value="D-3-phosphoglycerate dehydrogenase, domain 3"/>
    <property type="match status" value="1"/>
</dbReference>
<dbReference type="GO" id="GO:0046872">
    <property type="term" value="F:metal ion binding"/>
    <property type="evidence" value="ECO:0007669"/>
    <property type="project" value="UniProtKB-KW"/>
</dbReference>
<dbReference type="InterPro" id="IPR004643">
    <property type="entry name" value="Fe-S_L-Ser_bsu"/>
</dbReference>
<gene>
    <name evidence="12" type="ORF">IX53_02230</name>
</gene>
<keyword evidence="4" id="KW-0312">Gluconeogenesis</keyword>
<dbReference type="STRING" id="1330330.IX53_02230"/>
<keyword evidence="5" id="KW-0004">4Fe-4S</keyword>
<dbReference type="EMBL" id="CP011232">
    <property type="protein sequence ID" value="AKI96832.1"/>
    <property type="molecule type" value="Genomic_DNA"/>
</dbReference>
<accession>A0A0G2Z5I8</accession>
<evidence type="ECO:0000256" key="8">
    <source>
        <dbReference type="ARBA" id="ARBA00023014"/>
    </source>
</evidence>
<dbReference type="PIRSF" id="PIRSF036692">
    <property type="entry name" value="SDH_B"/>
    <property type="match status" value="1"/>
</dbReference>
<dbReference type="SUPFAM" id="SSF55021">
    <property type="entry name" value="ACT-like"/>
    <property type="match status" value="1"/>
</dbReference>
<dbReference type="InterPro" id="IPR005131">
    <property type="entry name" value="Ser_deHydtase_bsu"/>
</dbReference>
<evidence type="ECO:0000256" key="2">
    <source>
        <dbReference type="ARBA" id="ARBA00008636"/>
    </source>
</evidence>
<evidence type="ECO:0000256" key="6">
    <source>
        <dbReference type="ARBA" id="ARBA00022723"/>
    </source>
</evidence>
<dbReference type="SUPFAM" id="SSF143548">
    <property type="entry name" value="Serine metabolism enzymes domain"/>
    <property type="match status" value="1"/>
</dbReference>